<protein>
    <submittedName>
        <fullName evidence="3">DNA-protecting protein DprA</fullName>
    </submittedName>
</protein>
<evidence type="ECO:0000259" key="2">
    <source>
        <dbReference type="Pfam" id="PF02481"/>
    </source>
</evidence>
<dbReference type="EMBL" id="CP031223">
    <property type="protein sequence ID" value="QFF98521.1"/>
    <property type="molecule type" value="Genomic_DNA"/>
</dbReference>
<dbReference type="PANTHER" id="PTHR43022">
    <property type="entry name" value="PROTEIN SMF"/>
    <property type="match status" value="1"/>
</dbReference>
<dbReference type="OrthoDB" id="9785707at2"/>
<name>A0A5J6SKR5_9BACI</name>
<dbReference type="PANTHER" id="PTHR43022:SF1">
    <property type="entry name" value="PROTEIN SMF"/>
    <property type="match status" value="1"/>
</dbReference>
<dbReference type="KEGG" id="psyo:PB01_06595"/>
<dbReference type="Gene3D" id="3.40.50.450">
    <property type="match status" value="1"/>
</dbReference>
<evidence type="ECO:0000313" key="3">
    <source>
        <dbReference type="EMBL" id="QFF98521.1"/>
    </source>
</evidence>
<dbReference type="Pfam" id="PF02481">
    <property type="entry name" value="DNA_processg_A"/>
    <property type="match status" value="1"/>
</dbReference>
<proteinExistence type="inferred from homology"/>
<dbReference type="RefSeq" id="WP_151699460.1">
    <property type="nucleotide sequence ID" value="NZ_CP031223.1"/>
</dbReference>
<feature type="domain" description="Smf/DprA SLOG" evidence="2">
    <location>
        <begin position="85"/>
        <end position="293"/>
    </location>
</feature>
<reference evidence="3 4" key="1">
    <citation type="submission" date="2018-07" db="EMBL/GenBank/DDBJ databases">
        <title>Complete genome sequence of Psychrobacillus sp. PB01, isolated from iceberg, and comparative genome analysis of Psychrobacillus strains.</title>
        <authorList>
            <person name="Lee P.C."/>
        </authorList>
    </citation>
    <scope>NUCLEOTIDE SEQUENCE [LARGE SCALE GENOMIC DNA]</scope>
    <source>
        <strain evidence="3 4">PB01</strain>
    </source>
</reference>
<gene>
    <name evidence="3" type="primary">dprA</name>
    <name evidence="3" type="ORF">PB01_06595</name>
</gene>
<dbReference type="GO" id="GO:0009294">
    <property type="term" value="P:DNA-mediated transformation"/>
    <property type="evidence" value="ECO:0007669"/>
    <property type="project" value="InterPro"/>
</dbReference>
<dbReference type="InterPro" id="IPR057666">
    <property type="entry name" value="DrpA_SLOG"/>
</dbReference>
<comment type="similarity">
    <text evidence="1">Belongs to the DprA/Smf family.</text>
</comment>
<dbReference type="NCBIfam" id="TIGR00732">
    <property type="entry name" value="dprA"/>
    <property type="match status" value="1"/>
</dbReference>
<accession>A0A5J6SKR5</accession>
<keyword evidence="4" id="KW-1185">Reference proteome</keyword>
<dbReference type="InterPro" id="IPR003488">
    <property type="entry name" value="DprA"/>
</dbReference>
<evidence type="ECO:0000313" key="4">
    <source>
        <dbReference type="Proteomes" id="UP000325517"/>
    </source>
</evidence>
<evidence type="ECO:0000256" key="1">
    <source>
        <dbReference type="ARBA" id="ARBA00006525"/>
    </source>
</evidence>
<dbReference type="SUPFAM" id="SSF102405">
    <property type="entry name" value="MCP/YpsA-like"/>
    <property type="match status" value="1"/>
</dbReference>
<organism evidence="3 4">
    <name type="scientific">Psychrobacillus glaciei</name>
    <dbReference type="NCBI Taxonomy" id="2283160"/>
    <lineage>
        <taxon>Bacteria</taxon>
        <taxon>Bacillati</taxon>
        <taxon>Bacillota</taxon>
        <taxon>Bacilli</taxon>
        <taxon>Bacillales</taxon>
        <taxon>Bacillaceae</taxon>
        <taxon>Psychrobacillus</taxon>
    </lineage>
</organism>
<dbReference type="Proteomes" id="UP000325517">
    <property type="component" value="Chromosome"/>
</dbReference>
<sequence length="301" mass="33994">MNHTDERWMNRFLALHYVFPVPLNKIEPLIEFDPTLFRLAKMQTNKLSEILKISQKRAIQLKEMYLKFVETPFLQIYEKHQITPIIYTNPNYPLSLKNLYDPPAVLYVKGDISLLNVAKKIAIIGSRDATEYSENSIKLILPPLIEQNFVIVSGLAKGADTMAHEITIQLGGKTIAVLGTGLFHTYPKENEGLAERMSKNHLLVTEYPPYITPKKWNFPMRNRIISGLSQGVVITEAKEKSGTVSTMEHALENGKEIFAIPGAIDSPLSAGPHLLILEGAKPIWNGYQILEELCDNEQINN</sequence>
<dbReference type="AlphaFoldDB" id="A0A5J6SKR5"/>